<dbReference type="EMBL" id="BARS01055556">
    <property type="protein sequence ID" value="GAG46821.1"/>
    <property type="molecule type" value="Genomic_DNA"/>
</dbReference>
<dbReference type="Pfam" id="PF01702">
    <property type="entry name" value="TGT"/>
    <property type="match status" value="1"/>
</dbReference>
<name>X0ZEP8_9ZZZZ</name>
<dbReference type="PANTHER" id="PTHR46499:SF1">
    <property type="entry name" value="QUEUINE TRNA-RIBOSYLTRANSFERASE"/>
    <property type="match status" value="1"/>
</dbReference>
<evidence type="ECO:0000313" key="3">
    <source>
        <dbReference type="EMBL" id="GAG46821.1"/>
    </source>
</evidence>
<dbReference type="AlphaFoldDB" id="X0ZEP8"/>
<reference evidence="3" key="1">
    <citation type="journal article" date="2014" name="Front. Microbiol.">
        <title>High frequency of phylogenetically diverse reductive dehalogenase-homologous genes in deep subseafloor sedimentary metagenomes.</title>
        <authorList>
            <person name="Kawai M."/>
            <person name="Futagami T."/>
            <person name="Toyoda A."/>
            <person name="Takaki Y."/>
            <person name="Nishi S."/>
            <person name="Hori S."/>
            <person name="Arai W."/>
            <person name="Tsubouchi T."/>
            <person name="Morono Y."/>
            <person name="Uchiyama I."/>
            <person name="Ito T."/>
            <person name="Fujiyama A."/>
            <person name="Inagaki F."/>
            <person name="Takami H."/>
        </authorList>
    </citation>
    <scope>NUCLEOTIDE SEQUENCE</scope>
    <source>
        <strain evidence="3">Expedition CK06-06</strain>
    </source>
</reference>
<comment type="caution">
    <text evidence="3">The sequence shown here is derived from an EMBL/GenBank/DDBJ whole genome shotgun (WGS) entry which is preliminary data.</text>
</comment>
<protein>
    <recommendedName>
        <fullName evidence="2">tRNA-guanine(15) transglycosylase-like domain-containing protein</fullName>
    </recommendedName>
</protein>
<keyword evidence="1" id="KW-0819">tRNA processing</keyword>
<organism evidence="3">
    <name type="scientific">marine sediment metagenome</name>
    <dbReference type="NCBI Taxonomy" id="412755"/>
    <lineage>
        <taxon>unclassified sequences</taxon>
        <taxon>metagenomes</taxon>
        <taxon>ecological metagenomes</taxon>
    </lineage>
</organism>
<dbReference type="Gene3D" id="3.20.20.105">
    <property type="entry name" value="Queuine tRNA-ribosyltransferase-like"/>
    <property type="match status" value="1"/>
</dbReference>
<accession>X0ZEP8</accession>
<dbReference type="InterPro" id="IPR050076">
    <property type="entry name" value="ArchSynthase1/Queuine_TRR"/>
</dbReference>
<feature type="non-terminal residue" evidence="3">
    <location>
        <position position="1"/>
    </location>
</feature>
<feature type="domain" description="tRNA-guanine(15) transglycosylase-like" evidence="2">
    <location>
        <begin position="1"/>
        <end position="201"/>
    </location>
</feature>
<evidence type="ECO:0000259" key="2">
    <source>
        <dbReference type="Pfam" id="PF01702"/>
    </source>
</evidence>
<dbReference type="SUPFAM" id="SSF51713">
    <property type="entry name" value="tRNA-guanine transglycosylase"/>
    <property type="match status" value="1"/>
</dbReference>
<evidence type="ECO:0000256" key="1">
    <source>
        <dbReference type="ARBA" id="ARBA00022694"/>
    </source>
</evidence>
<sequence>YHLYLRPGPDAIADLGGLHSFMGWDGPIMTDSGGFQVFSLAHLRAVDTTGVTFRSHLDGSEHLFTPEKVIEIQEKLGADIILCLDECPEPLDYDYNVQALERTHHWAERCQAAHTRRDQALRPVSEAASGQALFGIVQGGAFADLRCQSAEFITTLDFPGYSIGGLSVGEPKEVMHEMLEVTVPLLPEDKPRHLLGIGSPE</sequence>
<dbReference type="InterPro" id="IPR002616">
    <property type="entry name" value="tRNA_ribo_trans-like"/>
</dbReference>
<dbReference type="GO" id="GO:0005829">
    <property type="term" value="C:cytosol"/>
    <property type="evidence" value="ECO:0007669"/>
    <property type="project" value="TreeGrafter"/>
</dbReference>
<dbReference type="PANTHER" id="PTHR46499">
    <property type="entry name" value="QUEUINE TRNA-RIBOSYLTRANSFERASE"/>
    <property type="match status" value="1"/>
</dbReference>
<dbReference type="GO" id="GO:0008616">
    <property type="term" value="P:tRNA queuosine(34) biosynthetic process"/>
    <property type="evidence" value="ECO:0007669"/>
    <property type="project" value="TreeGrafter"/>
</dbReference>
<feature type="non-terminal residue" evidence="3">
    <location>
        <position position="201"/>
    </location>
</feature>
<gene>
    <name evidence="3" type="ORF">S01H1_82007</name>
</gene>
<dbReference type="NCBIfam" id="TIGR00449">
    <property type="entry name" value="tgt_general"/>
    <property type="match status" value="1"/>
</dbReference>
<dbReference type="InterPro" id="IPR036511">
    <property type="entry name" value="TGT-like_sf"/>
</dbReference>
<proteinExistence type="predicted"/>